<dbReference type="Pfam" id="PF01841">
    <property type="entry name" value="Transglut_core"/>
    <property type="match status" value="1"/>
</dbReference>
<feature type="transmembrane region" description="Helical" evidence="1">
    <location>
        <begin position="7"/>
        <end position="24"/>
    </location>
</feature>
<accession>A0A7C3GTQ6</accession>
<dbReference type="AlphaFoldDB" id="A0A7C3GTQ6"/>
<feature type="transmembrane region" description="Helical" evidence="1">
    <location>
        <begin position="529"/>
        <end position="550"/>
    </location>
</feature>
<feature type="transmembrane region" description="Helical" evidence="1">
    <location>
        <begin position="163"/>
        <end position="185"/>
    </location>
</feature>
<dbReference type="Proteomes" id="UP000886043">
    <property type="component" value="Unassembled WGS sequence"/>
</dbReference>
<dbReference type="Gene3D" id="3.10.620.30">
    <property type="match status" value="1"/>
</dbReference>
<sequence>MPELRPLKVAWILAVASVVLPGGFLYRDLSPVALLFLGGVLLWIFLRERQGNLRPLGVREQVLLLLPFLLWTILTLRLETLVVRFADLLLILAGVKFLGTRTPRDILQIYLLGLLLLVAAAVWRFDLLYGAIFALETTLLISGLFFLFAAREGEKIPLALARRLALLGVLTTLGVFVLTGFYFLFLPRPQYTLFSGPFGSTGRTGLSDRVAPGEIAALQEDPSVAFRVRWLSGPRPARPYFRVYVYGNYHRGVWTALRKGRGRGARSLPGPRARVEILPQVETRALPVPGYPLEVETVRGPVAEPGPEGTVILKREVLEPALWRLTVALTPFLPAEIPPEDFLRVPRRIHPPLKRLAEGLRRSDPLQTARAVEAFLRRNYTYTLSPGSPSGEPLLWFLFSSRRGHCEYFATAMVFLLRTLGIPARVVGGYAGGQWNPFGGYYLLRERDAHTWVEVWIPGKGWMPFDPTPAPGPLRPSPFKKWRLLWDYLQFRWYYWVVEYDFLKQMRLLRHLAGGLGSRPRLRLNPSRIGLPILVIFLGLGLVACVFFLYRRRVTPVERLLREFSRYGWPRRASETLGEYLERVSRERPDLSPELRTFCELYYQEAFGGHDTRAAQEELLSRILRRLRSP</sequence>
<dbReference type="InterPro" id="IPR025403">
    <property type="entry name" value="TgpA-like_C"/>
</dbReference>
<dbReference type="SUPFAM" id="SSF54001">
    <property type="entry name" value="Cysteine proteinases"/>
    <property type="match status" value="1"/>
</dbReference>
<organism evidence="3">
    <name type="scientific">Thermosulfurimonas dismutans</name>
    <dbReference type="NCBI Taxonomy" id="999894"/>
    <lineage>
        <taxon>Bacteria</taxon>
        <taxon>Pseudomonadati</taxon>
        <taxon>Thermodesulfobacteriota</taxon>
        <taxon>Thermodesulfobacteria</taxon>
        <taxon>Thermodesulfobacteriales</taxon>
        <taxon>Thermodesulfobacteriaceae</taxon>
        <taxon>Thermosulfurimonas</taxon>
    </lineage>
</organism>
<evidence type="ECO:0000256" key="1">
    <source>
        <dbReference type="SAM" id="Phobius"/>
    </source>
</evidence>
<dbReference type="Pfam" id="PF13559">
    <property type="entry name" value="DUF4129"/>
    <property type="match status" value="1"/>
</dbReference>
<reference evidence="3" key="1">
    <citation type="journal article" date="2020" name="mSystems">
        <title>Genome- and Community-Level Interaction Insights into Carbon Utilization and Element Cycling Functions of Hydrothermarchaeota in Hydrothermal Sediment.</title>
        <authorList>
            <person name="Zhou Z."/>
            <person name="Liu Y."/>
            <person name="Xu W."/>
            <person name="Pan J."/>
            <person name="Luo Z.H."/>
            <person name="Li M."/>
        </authorList>
    </citation>
    <scope>NUCLEOTIDE SEQUENCE [LARGE SCALE GENOMIC DNA]</scope>
    <source>
        <strain evidence="3">HyVt-483</strain>
    </source>
</reference>
<dbReference type="InterPro" id="IPR021878">
    <property type="entry name" value="TgpA_N"/>
</dbReference>
<proteinExistence type="predicted"/>
<comment type="caution">
    <text evidence="3">The sequence shown here is derived from an EMBL/GenBank/DDBJ whole genome shotgun (WGS) entry which is preliminary data.</text>
</comment>
<dbReference type="PANTHER" id="PTHR42736">
    <property type="entry name" value="PROTEIN-GLUTAMINE GAMMA-GLUTAMYLTRANSFERASE"/>
    <property type="match status" value="1"/>
</dbReference>
<gene>
    <name evidence="3" type="ORF">ENJ40_01930</name>
</gene>
<feature type="transmembrane region" description="Helical" evidence="1">
    <location>
        <begin position="131"/>
        <end position="151"/>
    </location>
</feature>
<evidence type="ECO:0000259" key="2">
    <source>
        <dbReference type="SMART" id="SM00460"/>
    </source>
</evidence>
<feature type="transmembrane region" description="Helical" evidence="1">
    <location>
        <begin position="82"/>
        <end position="99"/>
    </location>
</feature>
<dbReference type="PANTHER" id="PTHR42736:SF1">
    <property type="entry name" value="PROTEIN-GLUTAMINE GAMMA-GLUTAMYLTRANSFERASE"/>
    <property type="match status" value="1"/>
</dbReference>
<feature type="domain" description="Transglutaminase-like" evidence="2">
    <location>
        <begin position="398"/>
        <end position="469"/>
    </location>
</feature>
<feature type="transmembrane region" description="Helical" evidence="1">
    <location>
        <begin position="106"/>
        <end position="125"/>
    </location>
</feature>
<dbReference type="InterPro" id="IPR052901">
    <property type="entry name" value="Bact_TGase-like"/>
</dbReference>
<evidence type="ECO:0000313" key="3">
    <source>
        <dbReference type="EMBL" id="HFC97204.1"/>
    </source>
</evidence>
<feature type="transmembrane region" description="Helical" evidence="1">
    <location>
        <begin position="30"/>
        <end position="46"/>
    </location>
</feature>
<keyword evidence="1" id="KW-0812">Transmembrane</keyword>
<keyword evidence="1" id="KW-0472">Membrane</keyword>
<name>A0A7C3GTQ6_9BACT</name>
<dbReference type="SMART" id="SM00460">
    <property type="entry name" value="TGc"/>
    <property type="match status" value="1"/>
</dbReference>
<dbReference type="InterPro" id="IPR038765">
    <property type="entry name" value="Papain-like_cys_pep_sf"/>
</dbReference>
<dbReference type="InterPro" id="IPR002931">
    <property type="entry name" value="Transglutaminase-like"/>
</dbReference>
<feature type="transmembrane region" description="Helical" evidence="1">
    <location>
        <begin position="58"/>
        <end position="76"/>
    </location>
</feature>
<dbReference type="Pfam" id="PF11992">
    <property type="entry name" value="TgpA_N"/>
    <property type="match status" value="1"/>
</dbReference>
<keyword evidence="1" id="KW-1133">Transmembrane helix</keyword>
<protein>
    <submittedName>
        <fullName evidence="3">DUF3488 domain-containing protein</fullName>
    </submittedName>
</protein>
<dbReference type="EMBL" id="DRMH01000020">
    <property type="protein sequence ID" value="HFC97204.1"/>
    <property type="molecule type" value="Genomic_DNA"/>
</dbReference>